<organism evidence="2 3">
    <name type="scientific">Mesorhizobium alhagi CCNWXJ12-2</name>
    <dbReference type="NCBI Taxonomy" id="1107882"/>
    <lineage>
        <taxon>Bacteria</taxon>
        <taxon>Pseudomonadati</taxon>
        <taxon>Pseudomonadota</taxon>
        <taxon>Alphaproteobacteria</taxon>
        <taxon>Hyphomicrobiales</taxon>
        <taxon>Phyllobacteriaceae</taxon>
        <taxon>Allomesorhizobium</taxon>
    </lineage>
</organism>
<feature type="transmembrane region" description="Helical" evidence="1">
    <location>
        <begin position="12"/>
        <end position="32"/>
    </location>
</feature>
<gene>
    <name evidence="2" type="ORF">MAXJ12_31452</name>
</gene>
<keyword evidence="2" id="KW-0418">Kinase</keyword>
<keyword evidence="1" id="KW-0812">Transmembrane</keyword>
<accession>H0I1F3</accession>
<dbReference type="PATRIC" id="fig|1107882.3.peg.6084"/>
<evidence type="ECO:0000313" key="3">
    <source>
        <dbReference type="Proteomes" id="UP000003250"/>
    </source>
</evidence>
<keyword evidence="1" id="KW-0472">Membrane</keyword>
<evidence type="ECO:0000313" key="2">
    <source>
        <dbReference type="EMBL" id="EHK53219.1"/>
    </source>
</evidence>
<evidence type="ECO:0000256" key="1">
    <source>
        <dbReference type="SAM" id="Phobius"/>
    </source>
</evidence>
<keyword evidence="3" id="KW-1185">Reference proteome</keyword>
<dbReference type="EMBL" id="AHAM01000280">
    <property type="protein sequence ID" value="EHK53219.1"/>
    <property type="molecule type" value="Genomic_DNA"/>
</dbReference>
<dbReference type="InterPro" id="IPR011006">
    <property type="entry name" value="CheY-like_superfamily"/>
</dbReference>
<proteinExistence type="predicted"/>
<dbReference type="Proteomes" id="UP000003250">
    <property type="component" value="Unassembled WGS sequence"/>
</dbReference>
<keyword evidence="2" id="KW-0808">Transferase</keyword>
<name>H0I1F3_9HYPH</name>
<dbReference type="AlphaFoldDB" id="H0I1F3"/>
<sequence length="140" mass="15030">MLPAKRVPVGIWLPALFGNRFLAAASTVLIIVPDREFRRSLEFALEVEGFAVASYASLSEAMATPDAWSAFCAVVDDGALRIDPFAQHTLDRLLKPVILLVDGFSPAGLDRGPTVLTKPLQGRDLIEMVRAQSAPSPTAA</sequence>
<dbReference type="SUPFAM" id="SSF52172">
    <property type="entry name" value="CheY-like"/>
    <property type="match status" value="1"/>
</dbReference>
<dbReference type="GO" id="GO:0016301">
    <property type="term" value="F:kinase activity"/>
    <property type="evidence" value="ECO:0007669"/>
    <property type="project" value="UniProtKB-KW"/>
</dbReference>
<keyword evidence="1" id="KW-1133">Transmembrane helix</keyword>
<protein>
    <submittedName>
        <fullName evidence="2">FixT2 anti-kinase protein</fullName>
    </submittedName>
</protein>
<reference evidence="2 3" key="1">
    <citation type="journal article" date="2012" name="J. Bacteriol.">
        <title>Draft Genome Sequence of Mesorhizobium alhagi CCNWXJ12-2T, a Novel Salt-Resistant Species Isolated from the Desert of Northwestern China.</title>
        <authorList>
            <person name="Zhou M."/>
            <person name="Chen W."/>
            <person name="Chen H."/>
            <person name="Wei G."/>
        </authorList>
    </citation>
    <scope>NUCLEOTIDE SEQUENCE [LARGE SCALE GENOMIC DNA]</scope>
    <source>
        <strain evidence="2 3">CCNWXJ12-2</strain>
    </source>
</reference>